<evidence type="ECO:0000313" key="1">
    <source>
        <dbReference type="EMBL" id="MEJ7137502.1"/>
    </source>
</evidence>
<protein>
    <submittedName>
        <fullName evidence="1">Amino acid deaminase</fullName>
    </submittedName>
</protein>
<reference evidence="1" key="1">
    <citation type="submission" date="2023-10" db="EMBL/GenBank/DDBJ databases">
        <title>Amphibacter perezi, gen. nov., sp. nov. a novel taxa of the family Comamonadaceae, class Betaproteobacteria isolated from the skin microbiota of Pelophylax perezi from different populations.</title>
        <authorList>
            <person name="Costa S."/>
            <person name="Proenca D.N."/>
            <person name="Lopes I."/>
            <person name="Morais P.V."/>
        </authorList>
    </citation>
    <scope>NUCLEOTIDE SEQUENCE</scope>
    <source>
        <strain evidence="1">SL12-8</strain>
    </source>
</reference>
<sequence length="485" mass="52233">MTADLISAPELALYPHAARHPLGESLHALWQQPLPAGQKGLALDGPTPLPAWLARRPSVRDGDTGFPLAVLDQGRLLHNAQWMQRFCQHLGVSLAPHGKTTMSPELFDLQLQAGAWGITVATFSQLQAAYRMGVRRLVVANQIVSGAELRALLRLLASDASLSVMMLVDALAGVERLRDALADQPLRGQPNQPHPSHQSLGVLLELGQPQGRAGLRDDAAALDIARAIHATPGLRLAGLEVYEGLFVTARREHDLAGVDALLARQVRLAQQLDAAGMFGAQQPQAGDDAQPPIWLSAGGSAFFDRVARGLSACPPLSRPHRVLLRSGCYLTHDHGFYHGLLDEMAVREPQIFAALPPSGLLPALQVWAMVQSRPEPGLAILTMGKRDASFDIDLPRPLAWHRPGQPGPMTPVPQLAQEGWRIDRMNDQHAYLRLPPGSAGDIALAVGDIVACGISHPCTTFDRWTLLPVCDSDGRVCGAVHTQFG</sequence>
<accession>A0ACC6P088</accession>
<keyword evidence="2" id="KW-1185">Reference proteome</keyword>
<evidence type="ECO:0000313" key="2">
    <source>
        <dbReference type="Proteomes" id="UP001364695"/>
    </source>
</evidence>
<name>A0ACC6P088_9BURK</name>
<proteinExistence type="predicted"/>
<dbReference type="EMBL" id="JAWDIE010000004">
    <property type="protein sequence ID" value="MEJ7137502.1"/>
    <property type="molecule type" value="Genomic_DNA"/>
</dbReference>
<gene>
    <name evidence="1" type="ORF">RV045_03535</name>
</gene>
<comment type="caution">
    <text evidence="1">The sequence shown here is derived from an EMBL/GenBank/DDBJ whole genome shotgun (WGS) entry which is preliminary data.</text>
</comment>
<organism evidence="1 2">
    <name type="scientific">Amphibiibacter pelophylacis</name>
    <dbReference type="NCBI Taxonomy" id="1799477"/>
    <lineage>
        <taxon>Bacteria</taxon>
        <taxon>Pseudomonadati</taxon>
        <taxon>Pseudomonadota</taxon>
        <taxon>Betaproteobacteria</taxon>
        <taxon>Burkholderiales</taxon>
        <taxon>Sphaerotilaceae</taxon>
        <taxon>Amphibiibacter</taxon>
    </lineage>
</organism>
<dbReference type="Proteomes" id="UP001364695">
    <property type="component" value="Unassembled WGS sequence"/>
</dbReference>